<keyword evidence="1" id="KW-0472">Membrane</keyword>
<name>A0ABW1ZWC6_9GAMM</name>
<evidence type="ECO:0000259" key="2">
    <source>
        <dbReference type="Pfam" id="PF13116"/>
    </source>
</evidence>
<dbReference type="PANTHER" id="PTHR38690">
    <property type="entry name" value="PROTEASE-RELATED"/>
    <property type="match status" value="1"/>
</dbReference>
<organism evidence="3 4">
    <name type="scientific">Marinobacterium aestuariivivens</name>
    <dbReference type="NCBI Taxonomy" id="1698799"/>
    <lineage>
        <taxon>Bacteria</taxon>
        <taxon>Pseudomonadati</taxon>
        <taxon>Pseudomonadota</taxon>
        <taxon>Gammaproteobacteria</taxon>
        <taxon>Oceanospirillales</taxon>
        <taxon>Oceanospirillaceae</taxon>
        <taxon>Marinobacterium</taxon>
    </lineage>
</organism>
<keyword evidence="1" id="KW-1133">Transmembrane helix</keyword>
<keyword evidence="1" id="KW-0812">Transmembrane</keyword>
<accession>A0ABW1ZWC6</accession>
<dbReference type="Proteomes" id="UP001596422">
    <property type="component" value="Unassembled WGS sequence"/>
</dbReference>
<comment type="caution">
    <text evidence="3">The sequence shown here is derived from an EMBL/GenBank/DDBJ whole genome shotgun (WGS) entry which is preliminary data.</text>
</comment>
<dbReference type="PANTHER" id="PTHR38690:SF1">
    <property type="entry name" value="PROTEASE"/>
    <property type="match status" value="1"/>
</dbReference>
<dbReference type="InterPro" id="IPR011836">
    <property type="entry name" value="YhdP"/>
</dbReference>
<proteinExistence type="predicted"/>
<dbReference type="InterPro" id="IPR025263">
    <property type="entry name" value="YhdP_central"/>
</dbReference>
<evidence type="ECO:0000256" key="1">
    <source>
        <dbReference type="SAM" id="Phobius"/>
    </source>
</evidence>
<dbReference type="RefSeq" id="WP_379908054.1">
    <property type="nucleotide sequence ID" value="NZ_JBHSWE010000001.1"/>
</dbReference>
<feature type="transmembrane region" description="Helical" evidence="1">
    <location>
        <begin position="26"/>
        <end position="45"/>
    </location>
</feature>
<evidence type="ECO:0000313" key="3">
    <source>
        <dbReference type="EMBL" id="MFC6669498.1"/>
    </source>
</evidence>
<gene>
    <name evidence="3" type="ORF">ACFQDL_04845</name>
</gene>
<feature type="domain" description="YhdP central" evidence="2">
    <location>
        <begin position="1"/>
        <end position="72"/>
    </location>
</feature>
<reference evidence="4" key="1">
    <citation type="journal article" date="2019" name="Int. J. Syst. Evol. Microbiol.">
        <title>The Global Catalogue of Microorganisms (GCM) 10K type strain sequencing project: providing services to taxonomists for standard genome sequencing and annotation.</title>
        <authorList>
            <consortium name="The Broad Institute Genomics Platform"/>
            <consortium name="The Broad Institute Genome Sequencing Center for Infectious Disease"/>
            <person name="Wu L."/>
            <person name="Ma J."/>
        </authorList>
    </citation>
    <scope>NUCLEOTIDE SEQUENCE [LARGE SCALE GENOMIC DNA]</scope>
    <source>
        <strain evidence="4">NBRC 111756</strain>
    </source>
</reference>
<protein>
    <submittedName>
        <fullName evidence="3">AsmA-like C-terminal region-containing protein</fullName>
    </submittedName>
</protein>
<dbReference type="EMBL" id="JBHSWE010000001">
    <property type="protein sequence ID" value="MFC6669498.1"/>
    <property type="molecule type" value="Genomic_DNA"/>
</dbReference>
<keyword evidence="4" id="KW-1185">Reference proteome</keyword>
<evidence type="ECO:0000313" key="4">
    <source>
        <dbReference type="Proteomes" id="UP001596422"/>
    </source>
</evidence>
<sequence length="89" mass="9557">MTGQLDVVAETVNQEMEVTLPLTSNIPLAAILLGAPQVAGAVFLIDKLIGDKLEKVTTIRYQLSGDWDEPEVSIIRAAPPAGRGSQEER</sequence>
<dbReference type="Pfam" id="PF13116">
    <property type="entry name" value="YhdP"/>
    <property type="match status" value="1"/>
</dbReference>